<evidence type="ECO:0000313" key="3">
    <source>
        <dbReference type="Proteomes" id="UP000187609"/>
    </source>
</evidence>
<keyword evidence="3" id="KW-1185">Reference proteome</keyword>
<feature type="chain" id="PRO_5009639890" evidence="1">
    <location>
        <begin position="24"/>
        <end position="55"/>
    </location>
</feature>
<reference evidence="2" key="1">
    <citation type="submission" date="2016-11" db="EMBL/GenBank/DDBJ databases">
        <title>The genome of Nicotiana attenuata.</title>
        <authorList>
            <person name="Xu S."/>
            <person name="Brockmoeller T."/>
            <person name="Gaquerel E."/>
            <person name="Navarro A."/>
            <person name="Kuhl H."/>
            <person name="Gase K."/>
            <person name="Ling Z."/>
            <person name="Zhou W."/>
            <person name="Kreitzer C."/>
            <person name="Stanke M."/>
            <person name="Tang H."/>
            <person name="Lyons E."/>
            <person name="Pandey P."/>
            <person name="Pandey S.P."/>
            <person name="Timmermann B."/>
            <person name="Baldwin I.T."/>
        </authorList>
    </citation>
    <scope>NUCLEOTIDE SEQUENCE [LARGE SCALE GENOMIC DNA]</scope>
    <source>
        <strain evidence="2">UT</strain>
    </source>
</reference>
<evidence type="ECO:0000313" key="2">
    <source>
        <dbReference type="EMBL" id="OIT22369.1"/>
    </source>
</evidence>
<dbReference type="AlphaFoldDB" id="A0A1J6KTC2"/>
<dbReference type="Proteomes" id="UP000187609">
    <property type="component" value="Unassembled WGS sequence"/>
</dbReference>
<feature type="signal peptide" evidence="1">
    <location>
        <begin position="1"/>
        <end position="23"/>
    </location>
</feature>
<accession>A0A1J6KTC2</accession>
<evidence type="ECO:0000256" key="1">
    <source>
        <dbReference type="SAM" id="SignalP"/>
    </source>
</evidence>
<name>A0A1J6KTC2_NICAT</name>
<proteinExistence type="predicted"/>
<gene>
    <name evidence="2" type="ORF">A4A49_54045</name>
</gene>
<keyword evidence="1" id="KW-0732">Signal</keyword>
<dbReference type="EMBL" id="MJEQ01003715">
    <property type="protein sequence ID" value="OIT22369.1"/>
    <property type="molecule type" value="Genomic_DNA"/>
</dbReference>
<sequence length="55" mass="6211">MWWNVRLILKAGLQMANVWPALSKHGVESCDPNENMDFLAPRVGNEELPLYAVEG</sequence>
<comment type="caution">
    <text evidence="2">The sequence shown here is derived from an EMBL/GenBank/DDBJ whole genome shotgun (WGS) entry which is preliminary data.</text>
</comment>
<organism evidence="2 3">
    <name type="scientific">Nicotiana attenuata</name>
    <name type="common">Coyote tobacco</name>
    <dbReference type="NCBI Taxonomy" id="49451"/>
    <lineage>
        <taxon>Eukaryota</taxon>
        <taxon>Viridiplantae</taxon>
        <taxon>Streptophyta</taxon>
        <taxon>Embryophyta</taxon>
        <taxon>Tracheophyta</taxon>
        <taxon>Spermatophyta</taxon>
        <taxon>Magnoliopsida</taxon>
        <taxon>eudicotyledons</taxon>
        <taxon>Gunneridae</taxon>
        <taxon>Pentapetalae</taxon>
        <taxon>asterids</taxon>
        <taxon>lamiids</taxon>
        <taxon>Solanales</taxon>
        <taxon>Solanaceae</taxon>
        <taxon>Nicotianoideae</taxon>
        <taxon>Nicotianeae</taxon>
        <taxon>Nicotiana</taxon>
    </lineage>
</organism>
<dbReference type="Gramene" id="OIT22369">
    <property type="protein sequence ID" value="OIT22369"/>
    <property type="gene ID" value="A4A49_54045"/>
</dbReference>
<protein>
    <submittedName>
        <fullName evidence="2">Uncharacterized protein</fullName>
    </submittedName>
</protein>